<protein>
    <submittedName>
        <fullName evidence="3">Uncharacterized protein</fullName>
    </submittedName>
</protein>
<feature type="chain" id="PRO_5039893406" evidence="2">
    <location>
        <begin position="23"/>
        <end position="131"/>
    </location>
</feature>
<evidence type="ECO:0000256" key="2">
    <source>
        <dbReference type="SAM" id="SignalP"/>
    </source>
</evidence>
<feature type="region of interest" description="Disordered" evidence="1">
    <location>
        <begin position="48"/>
        <end position="131"/>
    </location>
</feature>
<dbReference type="Proteomes" id="UP000215914">
    <property type="component" value="Unassembled WGS sequence"/>
</dbReference>
<sequence>MAIIKFAFFLLTLSTLLQPYHARHLLDASMYGRPPPFQAVEVIQMVTEELRSPDRKSPFDGQATYGREDPNSPPSPKSAPPQGQTTYGRDNPNSPPSPDDAPSQGHATYGRDNPKSPPSPEDAPSQGHRAW</sequence>
<name>A0A9K3NYV0_HELAN</name>
<dbReference type="AlphaFoldDB" id="A0A9K3NYV0"/>
<reference evidence="3" key="2">
    <citation type="submission" date="2020-06" db="EMBL/GenBank/DDBJ databases">
        <title>Helianthus annuus Genome sequencing and assembly Release 2.</title>
        <authorList>
            <person name="Gouzy J."/>
            <person name="Langlade N."/>
            <person name="Munos S."/>
        </authorList>
    </citation>
    <scope>NUCLEOTIDE SEQUENCE</scope>
    <source>
        <tissue evidence="3">Leaves</tissue>
    </source>
</reference>
<organism evidence="3 4">
    <name type="scientific">Helianthus annuus</name>
    <name type="common">Common sunflower</name>
    <dbReference type="NCBI Taxonomy" id="4232"/>
    <lineage>
        <taxon>Eukaryota</taxon>
        <taxon>Viridiplantae</taxon>
        <taxon>Streptophyta</taxon>
        <taxon>Embryophyta</taxon>
        <taxon>Tracheophyta</taxon>
        <taxon>Spermatophyta</taxon>
        <taxon>Magnoliopsida</taxon>
        <taxon>eudicotyledons</taxon>
        <taxon>Gunneridae</taxon>
        <taxon>Pentapetalae</taxon>
        <taxon>asterids</taxon>
        <taxon>campanulids</taxon>
        <taxon>Asterales</taxon>
        <taxon>Asteraceae</taxon>
        <taxon>Asteroideae</taxon>
        <taxon>Heliantheae alliance</taxon>
        <taxon>Heliantheae</taxon>
        <taxon>Helianthus</taxon>
    </lineage>
</organism>
<dbReference type="OrthoDB" id="1706185at2759"/>
<evidence type="ECO:0000313" key="3">
    <source>
        <dbReference type="EMBL" id="KAF5817100.1"/>
    </source>
</evidence>
<gene>
    <name evidence="3" type="ORF">HanXRQr2_Chr02g0049071</name>
</gene>
<reference evidence="3" key="1">
    <citation type="journal article" date="2017" name="Nature">
        <title>The sunflower genome provides insights into oil metabolism, flowering and Asterid evolution.</title>
        <authorList>
            <person name="Badouin H."/>
            <person name="Gouzy J."/>
            <person name="Grassa C.J."/>
            <person name="Murat F."/>
            <person name="Staton S.E."/>
            <person name="Cottret L."/>
            <person name="Lelandais-Briere C."/>
            <person name="Owens G.L."/>
            <person name="Carrere S."/>
            <person name="Mayjonade B."/>
            <person name="Legrand L."/>
            <person name="Gill N."/>
            <person name="Kane N.C."/>
            <person name="Bowers J.E."/>
            <person name="Hubner S."/>
            <person name="Bellec A."/>
            <person name="Berard A."/>
            <person name="Berges H."/>
            <person name="Blanchet N."/>
            <person name="Boniface M.C."/>
            <person name="Brunel D."/>
            <person name="Catrice O."/>
            <person name="Chaidir N."/>
            <person name="Claudel C."/>
            <person name="Donnadieu C."/>
            <person name="Faraut T."/>
            <person name="Fievet G."/>
            <person name="Helmstetter N."/>
            <person name="King M."/>
            <person name="Knapp S.J."/>
            <person name="Lai Z."/>
            <person name="Le Paslier M.C."/>
            <person name="Lippi Y."/>
            <person name="Lorenzon L."/>
            <person name="Mandel J.R."/>
            <person name="Marage G."/>
            <person name="Marchand G."/>
            <person name="Marquand E."/>
            <person name="Bret-Mestries E."/>
            <person name="Morien E."/>
            <person name="Nambeesan S."/>
            <person name="Nguyen T."/>
            <person name="Pegot-Espagnet P."/>
            <person name="Pouilly N."/>
            <person name="Raftis F."/>
            <person name="Sallet E."/>
            <person name="Schiex T."/>
            <person name="Thomas J."/>
            <person name="Vandecasteele C."/>
            <person name="Vares D."/>
            <person name="Vear F."/>
            <person name="Vautrin S."/>
            <person name="Crespi M."/>
            <person name="Mangin B."/>
            <person name="Burke J.M."/>
            <person name="Salse J."/>
            <person name="Munos S."/>
            <person name="Vincourt P."/>
            <person name="Rieseberg L.H."/>
            <person name="Langlade N.B."/>
        </authorList>
    </citation>
    <scope>NUCLEOTIDE SEQUENCE</scope>
    <source>
        <tissue evidence="3">Leaves</tissue>
    </source>
</reference>
<accession>A0A9K3NYV0</accession>
<dbReference type="EMBL" id="MNCJ02000317">
    <property type="protein sequence ID" value="KAF5817100.1"/>
    <property type="molecule type" value="Genomic_DNA"/>
</dbReference>
<keyword evidence="4" id="KW-1185">Reference proteome</keyword>
<evidence type="ECO:0000256" key="1">
    <source>
        <dbReference type="SAM" id="MobiDB-lite"/>
    </source>
</evidence>
<comment type="caution">
    <text evidence="3">The sequence shown here is derived from an EMBL/GenBank/DDBJ whole genome shotgun (WGS) entry which is preliminary data.</text>
</comment>
<feature type="signal peptide" evidence="2">
    <location>
        <begin position="1"/>
        <end position="22"/>
    </location>
</feature>
<keyword evidence="2" id="KW-0732">Signal</keyword>
<evidence type="ECO:0000313" key="4">
    <source>
        <dbReference type="Proteomes" id="UP000215914"/>
    </source>
</evidence>
<dbReference type="Gramene" id="mRNA:HanXRQr2_Chr02g0049071">
    <property type="protein sequence ID" value="mRNA:HanXRQr2_Chr02g0049071"/>
    <property type="gene ID" value="HanXRQr2_Chr02g0049071"/>
</dbReference>
<feature type="compositionally biased region" description="Basic and acidic residues" evidence="1">
    <location>
        <begin position="48"/>
        <end position="58"/>
    </location>
</feature>
<proteinExistence type="predicted"/>